<dbReference type="OrthoDB" id="115601at2157"/>
<dbReference type="InterPro" id="IPR019734">
    <property type="entry name" value="TPR_rpt"/>
</dbReference>
<dbReference type="RefSeq" id="WP_015231871.1">
    <property type="nucleotide sequence ID" value="NC_019791.1"/>
</dbReference>
<reference evidence="2" key="1">
    <citation type="submission" date="2012-03" db="EMBL/GenBank/DDBJ databases">
        <title>Complete genome of Caldisphaera lagunensis DSM 15908.</title>
        <authorList>
            <person name="Lucas S."/>
            <person name="Copeland A."/>
            <person name="Lapidus A."/>
            <person name="Glavina del Rio T."/>
            <person name="Dalin E."/>
            <person name="Tice H."/>
            <person name="Bruce D."/>
            <person name="Goodwin L."/>
            <person name="Pitluck S."/>
            <person name="Peters L."/>
            <person name="Mikhailova N."/>
            <person name="Teshima H."/>
            <person name="Kyrpides N."/>
            <person name="Mavromatis K."/>
            <person name="Ivanova N."/>
            <person name="Brettin T."/>
            <person name="Detter J.C."/>
            <person name="Han C."/>
            <person name="Larimer F."/>
            <person name="Land M."/>
            <person name="Hauser L."/>
            <person name="Markowitz V."/>
            <person name="Cheng J.-F."/>
            <person name="Hugenholtz P."/>
            <person name="Woyke T."/>
            <person name="Wu D."/>
            <person name="Spring S."/>
            <person name="Schroeder M."/>
            <person name="Brambilla E."/>
            <person name="Klenk H.-P."/>
            <person name="Eisen J.A."/>
        </authorList>
    </citation>
    <scope>NUCLEOTIDE SEQUENCE [LARGE SCALE GENOMIC DNA]</scope>
    <source>
        <strain evidence="2">DSM 15908 / JCM 11604 / IC-154</strain>
    </source>
</reference>
<dbReference type="STRING" id="1056495.Calag_0190"/>
<evidence type="ECO:0000313" key="2">
    <source>
        <dbReference type="Proteomes" id="UP000010469"/>
    </source>
</evidence>
<name>L0A7X4_CALLD</name>
<sequence>MDETETLYKVAESMLCMMKWNYCEETYRMLINMVSNKRSTDLNLAGLWHGYAICLERTGKKEESIKAYRIALELYLNNFDKDKRKSYLWGGWCAFKLGKYDLSYRLFEKAVKEDPGYAYSWLSLSMASNKIGNKKRGKEALENYYKIVKLSPYKKRECEGKLMLYQAYGESNGWVKDYIEKLINKIKDDPSLIACRD</sequence>
<organism evidence="1 2">
    <name type="scientific">Caldisphaera lagunensis (strain DSM 15908 / JCM 11604 / ANMR 0165 / IC-154)</name>
    <dbReference type="NCBI Taxonomy" id="1056495"/>
    <lineage>
        <taxon>Archaea</taxon>
        <taxon>Thermoproteota</taxon>
        <taxon>Thermoprotei</taxon>
        <taxon>Acidilobales</taxon>
        <taxon>Caldisphaeraceae</taxon>
        <taxon>Caldisphaera</taxon>
    </lineage>
</organism>
<dbReference type="Gene3D" id="1.25.40.10">
    <property type="entry name" value="Tetratricopeptide repeat domain"/>
    <property type="match status" value="1"/>
</dbReference>
<dbReference type="AlphaFoldDB" id="L0A7X4"/>
<dbReference type="GeneID" id="14211450"/>
<dbReference type="Pfam" id="PF13174">
    <property type="entry name" value="TPR_6"/>
    <property type="match status" value="1"/>
</dbReference>
<accession>L0A7X4</accession>
<gene>
    <name evidence="1" type="ordered locus">Calag_0190</name>
</gene>
<dbReference type="HOGENOM" id="CLU_1381338_0_0_2"/>
<dbReference type="GO" id="GO:0016740">
    <property type="term" value="F:transferase activity"/>
    <property type="evidence" value="ECO:0007669"/>
    <property type="project" value="UniProtKB-KW"/>
</dbReference>
<proteinExistence type="predicted"/>
<protein>
    <submittedName>
        <fullName evidence="1">Carbamoyltransferase</fullName>
    </submittedName>
</protein>
<evidence type="ECO:0000313" key="1">
    <source>
        <dbReference type="EMBL" id="AFZ69973.1"/>
    </source>
</evidence>
<dbReference type="Pfam" id="PF13181">
    <property type="entry name" value="TPR_8"/>
    <property type="match status" value="1"/>
</dbReference>
<dbReference type="eggNOG" id="arCOG05195">
    <property type="taxonomic scope" value="Archaea"/>
</dbReference>
<dbReference type="EMBL" id="CP003378">
    <property type="protein sequence ID" value="AFZ69973.1"/>
    <property type="molecule type" value="Genomic_DNA"/>
</dbReference>
<keyword evidence="1" id="KW-0808">Transferase</keyword>
<dbReference type="SUPFAM" id="SSF48452">
    <property type="entry name" value="TPR-like"/>
    <property type="match status" value="1"/>
</dbReference>
<keyword evidence="2" id="KW-1185">Reference proteome</keyword>
<dbReference type="InParanoid" id="L0A7X4"/>
<dbReference type="SMART" id="SM00028">
    <property type="entry name" value="TPR"/>
    <property type="match status" value="2"/>
</dbReference>
<dbReference type="Proteomes" id="UP000010469">
    <property type="component" value="Chromosome"/>
</dbReference>
<dbReference type="InterPro" id="IPR011990">
    <property type="entry name" value="TPR-like_helical_dom_sf"/>
</dbReference>
<dbReference type="KEGG" id="clg:Calag_0190"/>